<accession>A0A7U4DN25</accession>
<dbReference type="PANTHER" id="PTHR37294">
    <property type="entry name" value="3'-5' EXORIBONUCLEASE YHAM"/>
    <property type="match status" value="1"/>
</dbReference>
<dbReference type="Gene3D" id="1.10.3210.10">
    <property type="entry name" value="Hypothetical protein af1432"/>
    <property type="match status" value="1"/>
</dbReference>
<protein>
    <submittedName>
        <fullName evidence="4">Metal dependent phosphohydrolase</fullName>
    </submittedName>
</protein>
<name>A0A7U4DN25_DESPD</name>
<dbReference type="Pfam" id="PF01966">
    <property type="entry name" value="HD"/>
    <property type="match status" value="1"/>
</dbReference>
<dbReference type="PANTHER" id="PTHR37294:SF1">
    <property type="entry name" value="3'-5' EXORIBONUCLEASE YHAM"/>
    <property type="match status" value="1"/>
</dbReference>
<dbReference type="GO" id="GO:0031125">
    <property type="term" value="P:rRNA 3'-end processing"/>
    <property type="evidence" value="ECO:0007669"/>
    <property type="project" value="TreeGrafter"/>
</dbReference>
<keyword evidence="5" id="KW-1185">Reference proteome</keyword>
<dbReference type="InterPro" id="IPR003607">
    <property type="entry name" value="HD/PDEase_dom"/>
</dbReference>
<dbReference type="InterPro" id="IPR006674">
    <property type="entry name" value="HD_domain"/>
</dbReference>
<dbReference type="CDD" id="cd00077">
    <property type="entry name" value="HDc"/>
    <property type="match status" value="1"/>
</dbReference>
<gene>
    <name evidence="4" type="ordered locus">Despr_0313</name>
</gene>
<evidence type="ECO:0000256" key="1">
    <source>
        <dbReference type="ARBA" id="ARBA00022801"/>
    </source>
</evidence>
<evidence type="ECO:0000256" key="2">
    <source>
        <dbReference type="SAM" id="MobiDB-lite"/>
    </source>
</evidence>
<evidence type="ECO:0000313" key="4">
    <source>
        <dbReference type="EMBL" id="ADW16497.1"/>
    </source>
</evidence>
<dbReference type="RefSeq" id="WP_015723045.1">
    <property type="nucleotide sequence ID" value="NC_014972.1"/>
</dbReference>
<organism evidence="4 5">
    <name type="scientific">Desulfobulbus propionicus (strain ATCC 33891 / DSM 2032 / VKM B-1956 / 1pr3)</name>
    <dbReference type="NCBI Taxonomy" id="577650"/>
    <lineage>
        <taxon>Bacteria</taxon>
        <taxon>Pseudomonadati</taxon>
        <taxon>Thermodesulfobacteriota</taxon>
        <taxon>Desulfobulbia</taxon>
        <taxon>Desulfobulbales</taxon>
        <taxon>Desulfobulbaceae</taxon>
        <taxon>Desulfobulbus</taxon>
    </lineage>
</organism>
<dbReference type="PROSITE" id="PS51831">
    <property type="entry name" value="HD"/>
    <property type="match status" value="1"/>
</dbReference>
<keyword evidence="1" id="KW-0378">Hydrolase</keyword>
<dbReference type="InterPro" id="IPR006675">
    <property type="entry name" value="HDIG_dom"/>
</dbReference>
<dbReference type="GO" id="GO:0016787">
    <property type="term" value="F:hydrolase activity"/>
    <property type="evidence" value="ECO:0007669"/>
    <property type="project" value="UniProtKB-KW"/>
</dbReference>
<dbReference type="Proteomes" id="UP000006365">
    <property type="component" value="Chromosome"/>
</dbReference>
<dbReference type="SUPFAM" id="SSF109604">
    <property type="entry name" value="HD-domain/PDEase-like"/>
    <property type="match status" value="1"/>
</dbReference>
<dbReference type="KEGG" id="dpr:Despr_0313"/>
<dbReference type="SMART" id="SM00471">
    <property type="entry name" value="HDc"/>
    <property type="match status" value="1"/>
</dbReference>
<feature type="region of interest" description="Disordered" evidence="2">
    <location>
        <begin position="323"/>
        <end position="365"/>
    </location>
</feature>
<sequence length="365" mass="40263">MAKKMFVAQLIAGQQFQEVFLVARKSLAETKAGKPYLALGLMDRTGEVEARVWDNALEFEPQVEEGGFVLVQAVAKPFRDQMQLAVITLQSVAETAVDLADFMPASPRPLAEMAAELEAVIAGIGDPPLRALLSVIFQGDTLDRFQRAPAAKKLHHAYIGGLIEHTLSIVALAAKIAGHYPFIDRDMLVAGALLHDLAKIEEFDFTRTPFGYTDRGRLVGHLVLGVEMVRKAAEQVEDLRAEQVDRLMHIILSHHGQHDFGAPVLPMTPEAILLHHLDDIDAKMQYMGGLRAKMSGSGWQWTEYQRHLERYLYLRAGGEEEQAAATRVAQSGATGSEPEPEPGPEESIAAPRAKKTIDMRQQSLF</sequence>
<evidence type="ECO:0000259" key="3">
    <source>
        <dbReference type="PROSITE" id="PS51831"/>
    </source>
</evidence>
<dbReference type="AlphaFoldDB" id="A0A7U4DN25"/>
<evidence type="ECO:0000313" key="5">
    <source>
        <dbReference type="Proteomes" id="UP000006365"/>
    </source>
</evidence>
<feature type="domain" description="HD" evidence="3">
    <location>
        <begin position="162"/>
        <end position="283"/>
    </location>
</feature>
<dbReference type="EMBL" id="CP002364">
    <property type="protein sequence ID" value="ADW16497.1"/>
    <property type="molecule type" value="Genomic_DNA"/>
</dbReference>
<dbReference type="InterPro" id="IPR050798">
    <property type="entry name" value="YhaM_exoribonuc/phosphodiest"/>
</dbReference>
<reference evidence="4 5" key="1">
    <citation type="journal article" date="2011" name="Stand. Genomic Sci.">
        <title>Complete genome sequence of Desulfobulbus propionicus type strain (1pr3).</title>
        <authorList>
            <person name="Pagani I."/>
            <person name="Lapidus A."/>
            <person name="Nolan M."/>
            <person name="Lucas S."/>
            <person name="Hammon N."/>
            <person name="Deshpande S."/>
            <person name="Cheng J.F."/>
            <person name="Chertkov O."/>
            <person name="Davenport K."/>
            <person name="Tapia R."/>
            <person name="Han C."/>
            <person name="Goodwin L."/>
            <person name="Pitluck S."/>
            <person name="Liolios K."/>
            <person name="Mavromatis K."/>
            <person name="Ivanova N."/>
            <person name="Mikhailova N."/>
            <person name="Pati A."/>
            <person name="Chen A."/>
            <person name="Palaniappan K."/>
            <person name="Land M."/>
            <person name="Hauser L."/>
            <person name="Chang Y.J."/>
            <person name="Jeffries C.D."/>
            <person name="Detter J.C."/>
            <person name="Brambilla E."/>
            <person name="Kannan K.P."/>
            <person name="Djao O.D."/>
            <person name="Rohde M."/>
            <person name="Pukall R."/>
            <person name="Spring S."/>
            <person name="Goker M."/>
            <person name="Sikorski J."/>
            <person name="Woyke T."/>
            <person name="Bristow J."/>
            <person name="Eisen J.A."/>
            <person name="Markowitz V."/>
            <person name="Hugenholtz P."/>
            <person name="Kyrpides N.C."/>
            <person name="Klenk H.P."/>
        </authorList>
    </citation>
    <scope>NUCLEOTIDE SEQUENCE [LARGE SCALE GENOMIC DNA]</scope>
    <source>
        <strain evidence="5">ATCC 33891 / DSM 2032 / 1pr3</strain>
    </source>
</reference>
<dbReference type="CDD" id="cd04492">
    <property type="entry name" value="YhaM_OBF_like"/>
    <property type="match status" value="1"/>
</dbReference>
<proteinExistence type="predicted"/>
<dbReference type="NCBIfam" id="TIGR00277">
    <property type="entry name" value="HDIG"/>
    <property type="match status" value="1"/>
</dbReference>